<organism evidence="2 3">
    <name type="scientific">Capsella rubella</name>
    <dbReference type="NCBI Taxonomy" id="81985"/>
    <lineage>
        <taxon>Eukaryota</taxon>
        <taxon>Viridiplantae</taxon>
        <taxon>Streptophyta</taxon>
        <taxon>Embryophyta</taxon>
        <taxon>Tracheophyta</taxon>
        <taxon>Spermatophyta</taxon>
        <taxon>Magnoliopsida</taxon>
        <taxon>eudicotyledons</taxon>
        <taxon>Gunneridae</taxon>
        <taxon>Pentapetalae</taxon>
        <taxon>rosids</taxon>
        <taxon>malvids</taxon>
        <taxon>Brassicales</taxon>
        <taxon>Brassicaceae</taxon>
        <taxon>Camelineae</taxon>
        <taxon>Capsella</taxon>
    </lineage>
</organism>
<dbReference type="PANTHER" id="PTHR31672">
    <property type="entry name" value="BNACNNG10540D PROTEIN"/>
    <property type="match status" value="1"/>
</dbReference>
<dbReference type="SUPFAM" id="SSF81383">
    <property type="entry name" value="F-box domain"/>
    <property type="match status" value="1"/>
</dbReference>
<dbReference type="NCBIfam" id="TIGR01640">
    <property type="entry name" value="F_box_assoc_1"/>
    <property type="match status" value="1"/>
</dbReference>
<accession>R0FJJ2</accession>
<dbReference type="Gene3D" id="1.20.1280.50">
    <property type="match status" value="1"/>
</dbReference>
<sequence length="401" mass="46200">MSDLPQDVVDEILSCVPATSLKQLRSTCKHWNALQKDQRFTKKHFGKASKQFLVFMLHEEKFFSLSFNLHDIDNNVDDPFILFKVEHGLTQKIKQVLSHCDGLLLCSTKKDKVVVCNPCTGETKLIRPCTVYEECFVYALGYEDNKSFRNYKILRYQITYPLVQLEIYDFTSGTWRVLEVNEPSIVNPYGVSWKGNSYWLVWELDSYLLSFDFTTESFGHLCLPFKDKKYAIALSIVREEKLSVLNQRTGSLKIDVWVATSDKIDGNIVLSWERFLVVDNVDFYGCCPFSSCVSFYVDEEKKLVVLCCDSRRIYGAMTKVQDMVLVIGECGVYREIRFGESVQKLGQGVMFNYAPSLVRIHQESILMPSLGKRKARNLSIKATIESWLMLLAQKNNQWTVG</sequence>
<dbReference type="SMART" id="SM00256">
    <property type="entry name" value="FBOX"/>
    <property type="match status" value="1"/>
</dbReference>
<dbReference type="PANTHER" id="PTHR31672:SF13">
    <property type="entry name" value="F-BOX PROTEIN CPR30-LIKE"/>
    <property type="match status" value="1"/>
</dbReference>
<feature type="domain" description="F-box" evidence="1">
    <location>
        <begin position="1"/>
        <end position="44"/>
    </location>
</feature>
<dbReference type="Proteomes" id="UP000029121">
    <property type="component" value="Unassembled WGS sequence"/>
</dbReference>
<dbReference type="STRING" id="81985.R0FJJ2"/>
<dbReference type="EMBL" id="KB870810">
    <property type="protein sequence ID" value="EOA22592.1"/>
    <property type="molecule type" value="Genomic_DNA"/>
</dbReference>
<reference evidence="3" key="1">
    <citation type="journal article" date="2013" name="Nat. Genet.">
        <title>The Capsella rubella genome and the genomic consequences of rapid mating system evolution.</title>
        <authorList>
            <person name="Slotte T."/>
            <person name="Hazzouri K.M."/>
            <person name="Agren J.A."/>
            <person name="Koenig D."/>
            <person name="Maumus F."/>
            <person name="Guo Y.L."/>
            <person name="Steige K."/>
            <person name="Platts A.E."/>
            <person name="Escobar J.S."/>
            <person name="Newman L.K."/>
            <person name="Wang W."/>
            <person name="Mandakova T."/>
            <person name="Vello E."/>
            <person name="Smith L.M."/>
            <person name="Henz S.R."/>
            <person name="Steffen J."/>
            <person name="Takuno S."/>
            <person name="Brandvain Y."/>
            <person name="Coop G."/>
            <person name="Andolfatto P."/>
            <person name="Hu T.T."/>
            <person name="Blanchette M."/>
            <person name="Clark R.M."/>
            <person name="Quesneville H."/>
            <person name="Nordborg M."/>
            <person name="Gaut B.S."/>
            <person name="Lysak M.A."/>
            <person name="Jenkins J."/>
            <person name="Grimwood J."/>
            <person name="Chapman J."/>
            <person name="Prochnik S."/>
            <person name="Shu S."/>
            <person name="Rokhsar D."/>
            <person name="Schmutz J."/>
            <person name="Weigel D."/>
            <person name="Wright S.I."/>
        </authorList>
    </citation>
    <scope>NUCLEOTIDE SEQUENCE [LARGE SCALE GENOMIC DNA]</scope>
    <source>
        <strain evidence="3">cv. Monte Gargano</strain>
    </source>
</reference>
<protein>
    <recommendedName>
        <fullName evidence="1">F-box domain-containing protein</fullName>
    </recommendedName>
</protein>
<keyword evidence="3" id="KW-1185">Reference proteome</keyword>
<evidence type="ECO:0000313" key="3">
    <source>
        <dbReference type="Proteomes" id="UP000029121"/>
    </source>
</evidence>
<dbReference type="AlphaFoldDB" id="R0FJJ2"/>
<dbReference type="Pfam" id="PF00646">
    <property type="entry name" value="F-box"/>
    <property type="match status" value="1"/>
</dbReference>
<dbReference type="InterPro" id="IPR017451">
    <property type="entry name" value="F-box-assoc_interact_dom"/>
</dbReference>
<dbReference type="Pfam" id="PF07734">
    <property type="entry name" value="FBA_1"/>
    <property type="match status" value="1"/>
</dbReference>
<dbReference type="InterPro" id="IPR036047">
    <property type="entry name" value="F-box-like_dom_sf"/>
</dbReference>
<name>R0FJJ2_9BRAS</name>
<dbReference type="InterPro" id="IPR050796">
    <property type="entry name" value="SCF_F-box_component"/>
</dbReference>
<evidence type="ECO:0000259" key="1">
    <source>
        <dbReference type="PROSITE" id="PS50181"/>
    </source>
</evidence>
<dbReference type="InterPro" id="IPR006527">
    <property type="entry name" value="F-box-assoc_dom_typ1"/>
</dbReference>
<dbReference type="InterPro" id="IPR001810">
    <property type="entry name" value="F-box_dom"/>
</dbReference>
<dbReference type="CDD" id="cd22157">
    <property type="entry name" value="F-box_AtFBW1-like"/>
    <property type="match status" value="1"/>
</dbReference>
<evidence type="ECO:0000313" key="2">
    <source>
        <dbReference type="EMBL" id="EOA22592.1"/>
    </source>
</evidence>
<dbReference type="PROSITE" id="PS50181">
    <property type="entry name" value="FBOX"/>
    <property type="match status" value="1"/>
</dbReference>
<gene>
    <name evidence="2" type="ORF">CARUB_v10003255mg</name>
</gene>
<proteinExistence type="predicted"/>